<dbReference type="Gene3D" id="1.10.150.450">
    <property type="match status" value="1"/>
</dbReference>
<dbReference type="SFLD" id="SFLDG01129">
    <property type="entry name" value="C1.5:_HAD__Beta-PGM__Phosphata"/>
    <property type="match status" value="1"/>
</dbReference>
<dbReference type="EMBL" id="JBHSMU010000009">
    <property type="protein sequence ID" value="MFC5460104.1"/>
    <property type="molecule type" value="Genomic_DNA"/>
</dbReference>
<name>A0ABW0L312_9BURK</name>
<dbReference type="PANTHER" id="PTHR12725:SF117">
    <property type="entry name" value="HALOACID DEHALOGENASE-LIKE HYDROLASE"/>
    <property type="match status" value="1"/>
</dbReference>
<evidence type="ECO:0000313" key="1">
    <source>
        <dbReference type="EMBL" id="MFC5460104.1"/>
    </source>
</evidence>
<evidence type="ECO:0000313" key="2">
    <source>
        <dbReference type="Proteomes" id="UP001596050"/>
    </source>
</evidence>
<dbReference type="PANTHER" id="PTHR12725">
    <property type="entry name" value="HALOACID DEHALOGENASE-LIKE HYDROLASE"/>
    <property type="match status" value="1"/>
</dbReference>
<keyword evidence="2" id="KW-1185">Reference proteome</keyword>
<dbReference type="RefSeq" id="WP_379782615.1">
    <property type="nucleotide sequence ID" value="NZ_JBHSMU010000009.1"/>
</dbReference>
<organism evidence="1 2">
    <name type="scientific">Massilia niabensis</name>
    <dbReference type="NCBI Taxonomy" id="544910"/>
    <lineage>
        <taxon>Bacteria</taxon>
        <taxon>Pseudomonadati</taxon>
        <taxon>Pseudomonadota</taxon>
        <taxon>Betaproteobacteria</taxon>
        <taxon>Burkholderiales</taxon>
        <taxon>Oxalobacteraceae</taxon>
        <taxon>Telluria group</taxon>
        <taxon>Massilia</taxon>
    </lineage>
</organism>
<dbReference type="InterPro" id="IPR036412">
    <property type="entry name" value="HAD-like_sf"/>
</dbReference>
<sequence length="243" mass="28018">MSNHKPSAPVWLFDLDNTLHDASHAIFPAISANMNTYIARVLHDGVNEVTQERIDAARLGYWKRYGATLLGMMRHHGVDAPHFLRETHDLKDLRAMMRSEAGLGRLLRRLPGRKILLTNAPLDYSSHVMRHLGINRHFAHHIAIEQMHVHRQLRPKPSKLMLARLLRRHGVAARDCVLVEDTLANLKSAKQLGLGTVWVTQYLRRGERSTLAMARPRRLIRPNYVDVKVKSVRQLPRQLHRLR</sequence>
<gene>
    <name evidence="1" type="ORF">ACFPN5_09810</name>
</gene>
<comment type="caution">
    <text evidence="1">The sequence shown here is derived from an EMBL/GenBank/DDBJ whole genome shotgun (WGS) entry which is preliminary data.</text>
</comment>
<dbReference type="SFLD" id="SFLDG01132">
    <property type="entry name" value="C1.5.3:_5'-Nucleotidase_Like"/>
    <property type="match status" value="1"/>
</dbReference>
<dbReference type="InterPro" id="IPR023214">
    <property type="entry name" value="HAD_sf"/>
</dbReference>
<dbReference type="Proteomes" id="UP001596050">
    <property type="component" value="Unassembled WGS sequence"/>
</dbReference>
<reference evidence="2" key="1">
    <citation type="journal article" date="2019" name="Int. J. Syst. Evol. Microbiol.">
        <title>The Global Catalogue of Microorganisms (GCM) 10K type strain sequencing project: providing services to taxonomists for standard genome sequencing and annotation.</title>
        <authorList>
            <consortium name="The Broad Institute Genomics Platform"/>
            <consortium name="The Broad Institute Genome Sequencing Center for Infectious Disease"/>
            <person name="Wu L."/>
            <person name="Ma J."/>
        </authorList>
    </citation>
    <scope>NUCLEOTIDE SEQUENCE [LARGE SCALE GENOMIC DNA]</scope>
    <source>
        <strain evidence="2">KACC 12649</strain>
    </source>
</reference>
<dbReference type="NCBIfam" id="TIGR01993">
    <property type="entry name" value="Pyr-5-nucltdase"/>
    <property type="match status" value="1"/>
</dbReference>
<dbReference type="InterPro" id="IPR010237">
    <property type="entry name" value="Pyr-5-nucltdase"/>
</dbReference>
<dbReference type="Gene3D" id="3.40.50.1000">
    <property type="entry name" value="HAD superfamily/HAD-like"/>
    <property type="match status" value="1"/>
</dbReference>
<proteinExistence type="predicted"/>
<dbReference type="SFLD" id="SFLDS00003">
    <property type="entry name" value="Haloacid_Dehalogenase"/>
    <property type="match status" value="1"/>
</dbReference>
<dbReference type="NCBIfam" id="TIGR01509">
    <property type="entry name" value="HAD-SF-IA-v3"/>
    <property type="match status" value="1"/>
</dbReference>
<dbReference type="Pfam" id="PF00702">
    <property type="entry name" value="Hydrolase"/>
    <property type="match status" value="1"/>
</dbReference>
<protein>
    <submittedName>
        <fullName evidence="1">Pyrimidine 5'-nucleotidase</fullName>
    </submittedName>
</protein>
<dbReference type="SUPFAM" id="SSF56784">
    <property type="entry name" value="HAD-like"/>
    <property type="match status" value="1"/>
</dbReference>
<accession>A0ABW0L312</accession>
<dbReference type="InterPro" id="IPR006439">
    <property type="entry name" value="HAD-SF_hydro_IA"/>
</dbReference>